<keyword evidence="1" id="KW-0812">Transmembrane</keyword>
<proteinExistence type="predicted"/>
<dbReference type="Proteomes" id="UP001197247">
    <property type="component" value="Unassembled WGS sequence"/>
</dbReference>
<keyword evidence="1" id="KW-1133">Transmembrane helix</keyword>
<keyword evidence="1" id="KW-0472">Membrane</keyword>
<name>A0ABS5TLU1_9ACTN</name>
<sequence length="86" mass="8602">MHALRILSVGIAVAGITPLVSAYFQSLGRAGPAYLMSVGSLVLVKAPLVAVCGTAGVNGVWVGLTAGEVVSALVALTLLGVFPRRG</sequence>
<feature type="transmembrane region" description="Helical" evidence="1">
    <location>
        <begin position="6"/>
        <end position="24"/>
    </location>
</feature>
<accession>A0ABS5TLU1</accession>
<feature type="transmembrane region" description="Helical" evidence="1">
    <location>
        <begin position="62"/>
        <end position="82"/>
    </location>
</feature>
<evidence type="ECO:0000313" key="3">
    <source>
        <dbReference type="Proteomes" id="UP001197247"/>
    </source>
</evidence>
<keyword evidence="3" id="KW-1185">Reference proteome</keyword>
<comment type="caution">
    <text evidence="2">The sequence shown here is derived from an EMBL/GenBank/DDBJ whole genome shotgun (WGS) entry which is preliminary data.</text>
</comment>
<dbReference type="RefSeq" id="WP_214158423.1">
    <property type="nucleotide sequence ID" value="NZ_JAHBAY010000010.1"/>
</dbReference>
<gene>
    <name evidence="2" type="ORF">KIH74_24195</name>
</gene>
<feature type="transmembrane region" description="Helical" evidence="1">
    <location>
        <begin position="33"/>
        <end position="56"/>
    </location>
</feature>
<protein>
    <submittedName>
        <fullName evidence="2">Uncharacterized protein</fullName>
    </submittedName>
</protein>
<reference evidence="2 3" key="1">
    <citation type="submission" date="2021-05" db="EMBL/GenBank/DDBJ databases">
        <title>Kineosporia and Streptomyces sp. nov. two new marine actinobacteria isolated from Coral.</title>
        <authorList>
            <person name="Buangrab K."/>
            <person name="Sutthacheep M."/>
            <person name="Yeemin T."/>
            <person name="Harunari E."/>
            <person name="Igarashi Y."/>
            <person name="Kanchanasin P."/>
            <person name="Tanasupawat S."/>
            <person name="Phongsopitanun W."/>
        </authorList>
    </citation>
    <scope>NUCLEOTIDE SEQUENCE [LARGE SCALE GENOMIC DNA]</scope>
    <source>
        <strain evidence="2 3">J2-2</strain>
    </source>
</reference>
<evidence type="ECO:0000256" key="1">
    <source>
        <dbReference type="SAM" id="Phobius"/>
    </source>
</evidence>
<dbReference type="EMBL" id="JAHBAY010000010">
    <property type="protein sequence ID" value="MBT0772066.1"/>
    <property type="molecule type" value="Genomic_DNA"/>
</dbReference>
<organism evidence="2 3">
    <name type="scientific">Kineosporia corallincola</name>
    <dbReference type="NCBI Taxonomy" id="2835133"/>
    <lineage>
        <taxon>Bacteria</taxon>
        <taxon>Bacillati</taxon>
        <taxon>Actinomycetota</taxon>
        <taxon>Actinomycetes</taxon>
        <taxon>Kineosporiales</taxon>
        <taxon>Kineosporiaceae</taxon>
        <taxon>Kineosporia</taxon>
    </lineage>
</organism>
<evidence type="ECO:0000313" key="2">
    <source>
        <dbReference type="EMBL" id="MBT0772066.1"/>
    </source>
</evidence>